<proteinExistence type="predicted"/>
<accession>A0AAD1Y4Q0</accession>
<reference evidence="2" key="1">
    <citation type="submission" date="2023-07" db="EMBL/GenBank/DDBJ databases">
        <authorList>
            <consortium name="AG Swart"/>
            <person name="Singh M."/>
            <person name="Singh A."/>
            <person name="Seah K."/>
            <person name="Emmerich C."/>
        </authorList>
    </citation>
    <scope>NUCLEOTIDE SEQUENCE</scope>
    <source>
        <strain evidence="2">DP1</strain>
    </source>
</reference>
<feature type="region of interest" description="Disordered" evidence="1">
    <location>
        <begin position="165"/>
        <end position="184"/>
    </location>
</feature>
<comment type="caution">
    <text evidence="2">The sequence shown here is derived from an EMBL/GenBank/DDBJ whole genome shotgun (WGS) entry which is preliminary data.</text>
</comment>
<feature type="compositionally biased region" description="Basic and acidic residues" evidence="1">
    <location>
        <begin position="19"/>
        <end position="36"/>
    </location>
</feature>
<feature type="compositionally biased region" description="Basic and acidic residues" evidence="1">
    <location>
        <begin position="66"/>
        <end position="81"/>
    </location>
</feature>
<dbReference type="Proteomes" id="UP001295684">
    <property type="component" value="Unassembled WGS sequence"/>
</dbReference>
<sequence>MSQYATVLSSRPVISKTKTTIEKAAKRRSESERENKPCSNTCNTSAKIKLVKNSTETEFEFTKFKDQGSSKLDISTEKESNHVMSTGKIQPKEEAKTEESKQAKGQHSCVLKKQNLTSFPPAYFEYFNDDEYGSGSQSICSEEMNLDTSIITTHENKDVNEFSMWEKRPPSDSKEAEGENSEEEIMTARVSKNCTPIDDPEGAKVMIDPEFLIKDENKKLLNNLFYGNFKIEEEKEKVSSSRNQIMLNSSIPTNSFNKTTKITQLKSYNYAQKLANASKNRKSKPSLRKVERSTPLRKNKSKLRGSLENINTAGTNSSMQIAQSTRIFDTKAPRTFFERRQSDKPSIKQNLTKKLLNAKNSPLNNYFRKETRKVNKKYHNSHSLRSSLESSQNEPQKTSKTYLSNYKSKVLVIDKTRKKMQPIFLLKSSKTKKNPNKKYNSTLRVLSKGQTLKASDILAHNDSITAKLMKMENSKTRNKGVDSFSSTIKLKTESYASTSLKKFLKKSKTKKKGIVKFPKKKQGEKSKMGVCVSPLKAMMFSSMPSVRDRFSVTKRLS</sequence>
<name>A0AAD1Y4Q0_EUPCR</name>
<dbReference type="EMBL" id="CAMPGE010026959">
    <property type="protein sequence ID" value="CAI2384624.1"/>
    <property type="molecule type" value="Genomic_DNA"/>
</dbReference>
<dbReference type="AlphaFoldDB" id="A0AAD1Y4Q0"/>
<feature type="compositionally biased region" description="Basic and acidic residues" evidence="1">
    <location>
        <begin position="90"/>
        <end position="102"/>
    </location>
</feature>
<organism evidence="2 3">
    <name type="scientific">Euplotes crassus</name>
    <dbReference type="NCBI Taxonomy" id="5936"/>
    <lineage>
        <taxon>Eukaryota</taxon>
        <taxon>Sar</taxon>
        <taxon>Alveolata</taxon>
        <taxon>Ciliophora</taxon>
        <taxon>Intramacronucleata</taxon>
        <taxon>Spirotrichea</taxon>
        <taxon>Hypotrichia</taxon>
        <taxon>Euplotida</taxon>
        <taxon>Euplotidae</taxon>
        <taxon>Moneuplotes</taxon>
    </lineage>
</organism>
<feature type="compositionally biased region" description="Basic and acidic residues" evidence="1">
    <location>
        <begin position="165"/>
        <end position="177"/>
    </location>
</feature>
<protein>
    <submittedName>
        <fullName evidence="2">Uncharacterized protein</fullName>
    </submittedName>
</protein>
<feature type="region of interest" description="Disordered" evidence="1">
    <location>
        <begin position="375"/>
        <end position="401"/>
    </location>
</feature>
<feature type="region of interest" description="Disordered" evidence="1">
    <location>
        <begin position="66"/>
        <end position="106"/>
    </location>
</feature>
<gene>
    <name evidence="2" type="ORF">ECRASSUSDP1_LOCUS26158</name>
</gene>
<feature type="region of interest" description="Disordered" evidence="1">
    <location>
        <begin position="276"/>
        <end position="304"/>
    </location>
</feature>
<feature type="region of interest" description="Disordered" evidence="1">
    <location>
        <begin position="18"/>
        <end position="40"/>
    </location>
</feature>
<keyword evidence="3" id="KW-1185">Reference proteome</keyword>
<feature type="compositionally biased region" description="Low complexity" evidence="1">
    <location>
        <begin position="383"/>
        <end position="394"/>
    </location>
</feature>
<evidence type="ECO:0000313" key="2">
    <source>
        <dbReference type="EMBL" id="CAI2384624.1"/>
    </source>
</evidence>
<evidence type="ECO:0000313" key="3">
    <source>
        <dbReference type="Proteomes" id="UP001295684"/>
    </source>
</evidence>
<evidence type="ECO:0000256" key="1">
    <source>
        <dbReference type="SAM" id="MobiDB-lite"/>
    </source>
</evidence>